<accession>A0ABV1LP53</accession>
<gene>
    <name evidence="1" type="ORF">N0A02_16630</name>
</gene>
<evidence type="ECO:0000313" key="2">
    <source>
        <dbReference type="Proteomes" id="UP001469089"/>
    </source>
</evidence>
<comment type="caution">
    <text evidence="1">The sequence shown here is derived from an EMBL/GenBank/DDBJ whole genome shotgun (WGS) entry which is preliminary data.</text>
</comment>
<dbReference type="Proteomes" id="UP001469089">
    <property type="component" value="Unassembled WGS sequence"/>
</dbReference>
<evidence type="ECO:0000313" key="1">
    <source>
        <dbReference type="EMBL" id="MEQ5841053.1"/>
    </source>
</evidence>
<name>A0ABV1LP53_9BURK</name>
<dbReference type="EMBL" id="JAOALG010000001">
    <property type="protein sequence ID" value="MEQ5841053.1"/>
    <property type="molecule type" value="Genomic_DNA"/>
</dbReference>
<sequence>MNPTRTLLVAAGFTGMVLATVYYTARGPAPTALAAASASGSRGSEGGASVFSQFDPSGATGTADQVRPSLIGSSGRIVDLGGKTVAQYVAQYEGAARLGDAAAAYKVYLAESLCAAGSGQRDVVVAQSDHASSAVSAVQGDTAHLCAAVTPAEVQERLKFLALAARSGQADAQVDFFLEGPDGTGKIPSVEGDPESQDVKRWKDDALDHLKDAAGQCDPLAAGLLATSYSSGKFNAQDPSQAIAFDLLAAAAGNGKWSRERLQAQFGASMKAGVFEAAYADGIQAAREACPQGRVQQ</sequence>
<reference evidence="1 2" key="1">
    <citation type="journal article" date="2024" name="Chem. Sci.">
        <title>Discovery of a lagriamide polyketide by integrated genome mining, isotopic labeling, and untargeted metabolomics.</title>
        <authorList>
            <person name="Fergusson C.H."/>
            <person name="Saulog J."/>
            <person name="Paulo B.S."/>
            <person name="Wilson D.M."/>
            <person name="Liu D.Y."/>
            <person name="Morehouse N.J."/>
            <person name="Waterworth S."/>
            <person name="Barkei J."/>
            <person name="Gray C.A."/>
            <person name="Kwan J.C."/>
            <person name="Eustaquio A.S."/>
            <person name="Linington R.G."/>
        </authorList>
    </citation>
    <scope>NUCLEOTIDE SEQUENCE [LARGE SCALE GENOMIC DNA]</scope>
    <source>
        <strain evidence="1 2">RL17-338-BIF-B</strain>
    </source>
</reference>
<keyword evidence="2" id="KW-1185">Reference proteome</keyword>
<evidence type="ECO:0008006" key="3">
    <source>
        <dbReference type="Google" id="ProtNLM"/>
    </source>
</evidence>
<organism evidence="1 2">
    <name type="scientific">Paraburkholderia acidicola</name>
    <dbReference type="NCBI Taxonomy" id="1912599"/>
    <lineage>
        <taxon>Bacteria</taxon>
        <taxon>Pseudomonadati</taxon>
        <taxon>Pseudomonadota</taxon>
        <taxon>Betaproteobacteria</taxon>
        <taxon>Burkholderiales</taxon>
        <taxon>Burkholderiaceae</taxon>
        <taxon>Paraburkholderia</taxon>
    </lineage>
</organism>
<proteinExistence type="predicted"/>
<protein>
    <recommendedName>
        <fullName evidence="3">Sel1 repeat family protein</fullName>
    </recommendedName>
</protein>
<dbReference type="RefSeq" id="WP_349543043.1">
    <property type="nucleotide sequence ID" value="NZ_JAOALG010000001.1"/>
</dbReference>